<dbReference type="Gene3D" id="1.10.730.10">
    <property type="entry name" value="Isoleucyl-tRNA Synthetase, Domain 1"/>
    <property type="match status" value="1"/>
</dbReference>
<evidence type="ECO:0000256" key="6">
    <source>
        <dbReference type="ARBA" id="ARBA00022917"/>
    </source>
</evidence>
<dbReference type="InterPro" id="IPR009080">
    <property type="entry name" value="tRNAsynth_Ia_anticodon-bd"/>
</dbReference>
<keyword evidence="3 10" id="KW-0436">Ligase</keyword>
<dbReference type="InterPro" id="IPR002302">
    <property type="entry name" value="Leu-tRNA-ligase"/>
</dbReference>
<dbReference type="EMBL" id="LBUX01000001">
    <property type="protein sequence ID" value="KKQ74648.1"/>
    <property type="molecule type" value="Genomic_DNA"/>
</dbReference>
<dbReference type="AlphaFoldDB" id="A0A0G0K4M3"/>
<dbReference type="SUPFAM" id="SSF47323">
    <property type="entry name" value="Anticodon-binding domain of a subclass of class I aminoacyl-tRNA synthetases"/>
    <property type="match status" value="1"/>
</dbReference>
<comment type="caution">
    <text evidence="10">The sequence shown here is derived from an EMBL/GenBank/DDBJ whole genome shotgun (WGS) entry which is preliminary data.</text>
</comment>
<evidence type="ECO:0000256" key="7">
    <source>
        <dbReference type="ARBA" id="ARBA00023146"/>
    </source>
</evidence>
<dbReference type="InterPro" id="IPR013155">
    <property type="entry name" value="M/V/L/I-tRNA-synth_anticd-bd"/>
</dbReference>
<evidence type="ECO:0000256" key="2">
    <source>
        <dbReference type="ARBA" id="ARBA00013164"/>
    </source>
</evidence>
<evidence type="ECO:0000256" key="1">
    <source>
        <dbReference type="ARBA" id="ARBA00005594"/>
    </source>
</evidence>
<comment type="catalytic activity">
    <reaction evidence="8">
        <text>tRNA(Leu) + L-leucine + ATP = L-leucyl-tRNA(Leu) + AMP + diphosphate</text>
        <dbReference type="Rhea" id="RHEA:11688"/>
        <dbReference type="Rhea" id="RHEA-COMP:9613"/>
        <dbReference type="Rhea" id="RHEA-COMP:9622"/>
        <dbReference type="ChEBI" id="CHEBI:30616"/>
        <dbReference type="ChEBI" id="CHEBI:33019"/>
        <dbReference type="ChEBI" id="CHEBI:57427"/>
        <dbReference type="ChEBI" id="CHEBI:78442"/>
        <dbReference type="ChEBI" id="CHEBI:78494"/>
        <dbReference type="ChEBI" id="CHEBI:456215"/>
        <dbReference type="EC" id="6.1.1.4"/>
    </reaction>
</comment>
<dbReference type="Pfam" id="PF08264">
    <property type="entry name" value="Anticodon_1"/>
    <property type="match status" value="1"/>
</dbReference>
<sequence>MHYKMNQTIDGVSKDLESFSFNTVISKLMELNNAIEKENISKESFSTFLKLLFPACPHIAEELWEKLGFDEKIKNQEWPKADKNYLVEKEVNIAIQINGKTKGLIKVAPSAPQSQVEEGAKKDKRLQEILEDKSVKKIIYVAGRIINFVVE</sequence>
<dbReference type="PANTHER" id="PTHR43740">
    <property type="entry name" value="LEUCYL-TRNA SYNTHETASE"/>
    <property type="match status" value="1"/>
</dbReference>
<evidence type="ECO:0000313" key="11">
    <source>
        <dbReference type="Proteomes" id="UP000034498"/>
    </source>
</evidence>
<dbReference type="PATRIC" id="fig|1618336.3.peg.52"/>
<evidence type="ECO:0000313" key="10">
    <source>
        <dbReference type="EMBL" id="KKQ74648.1"/>
    </source>
</evidence>
<evidence type="ECO:0000256" key="3">
    <source>
        <dbReference type="ARBA" id="ARBA00022598"/>
    </source>
</evidence>
<dbReference type="GO" id="GO:0005524">
    <property type="term" value="F:ATP binding"/>
    <property type="evidence" value="ECO:0007669"/>
    <property type="project" value="UniProtKB-KW"/>
</dbReference>
<keyword evidence="5" id="KW-0067">ATP-binding</keyword>
<keyword evidence="7" id="KW-0030">Aminoacyl-tRNA synthetase</keyword>
<evidence type="ECO:0000256" key="8">
    <source>
        <dbReference type="ARBA" id="ARBA00047469"/>
    </source>
</evidence>
<dbReference type="PANTHER" id="PTHR43740:SF2">
    <property type="entry name" value="LEUCINE--TRNA LIGASE, MITOCHONDRIAL"/>
    <property type="match status" value="1"/>
</dbReference>
<evidence type="ECO:0000256" key="5">
    <source>
        <dbReference type="ARBA" id="ARBA00022840"/>
    </source>
</evidence>
<evidence type="ECO:0000256" key="4">
    <source>
        <dbReference type="ARBA" id="ARBA00022741"/>
    </source>
</evidence>
<accession>A0A0G0K4M3</accession>
<keyword evidence="6" id="KW-0648">Protein biosynthesis</keyword>
<dbReference type="GO" id="GO:0004823">
    <property type="term" value="F:leucine-tRNA ligase activity"/>
    <property type="evidence" value="ECO:0007669"/>
    <property type="project" value="UniProtKB-EC"/>
</dbReference>
<feature type="domain" description="Methionyl/Valyl/Leucyl/Isoleucyl-tRNA synthetase anticodon-binding" evidence="9">
    <location>
        <begin position="3"/>
        <end position="114"/>
    </location>
</feature>
<reference evidence="10 11" key="1">
    <citation type="journal article" date="2015" name="Nature">
        <title>rRNA introns, odd ribosomes, and small enigmatic genomes across a large radiation of phyla.</title>
        <authorList>
            <person name="Brown C.T."/>
            <person name="Hug L.A."/>
            <person name="Thomas B.C."/>
            <person name="Sharon I."/>
            <person name="Castelle C.J."/>
            <person name="Singh A."/>
            <person name="Wilkins M.J."/>
            <person name="Williams K.H."/>
            <person name="Banfield J.F."/>
        </authorList>
    </citation>
    <scope>NUCLEOTIDE SEQUENCE [LARGE SCALE GENOMIC DNA]</scope>
</reference>
<evidence type="ECO:0000259" key="9">
    <source>
        <dbReference type="Pfam" id="PF08264"/>
    </source>
</evidence>
<dbReference type="STRING" id="1618336.US94_C0001G0049"/>
<organism evidence="10 11">
    <name type="scientific">Berkelbacteria bacterium GW2011_GWB1_38_5</name>
    <dbReference type="NCBI Taxonomy" id="1618336"/>
    <lineage>
        <taxon>Bacteria</taxon>
        <taxon>Candidatus Berkelbacteria</taxon>
    </lineage>
</organism>
<dbReference type="EC" id="6.1.1.4" evidence="2"/>
<protein>
    <recommendedName>
        <fullName evidence="2">leucine--tRNA ligase</fullName>
        <ecNumber evidence="2">6.1.1.4</ecNumber>
    </recommendedName>
</protein>
<keyword evidence="4" id="KW-0547">Nucleotide-binding</keyword>
<comment type="similarity">
    <text evidence="1">Belongs to the class-I aminoacyl-tRNA synthetase family.</text>
</comment>
<dbReference type="Proteomes" id="UP000034498">
    <property type="component" value="Unassembled WGS sequence"/>
</dbReference>
<gene>
    <name evidence="10" type="ORF">US94_C0001G0049</name>
</gene>
<dbReference type="GO" id="GO:0006429">
    <property type="term" value="P:leucyl-tRNA aminoacylation"/>
    <property type="evidence" value="ECO:0007669"/>
    <property type="project" value="InterPro"/>
</dbReference>
<name>A0A0G0K4M3_9BACT</name>
<proteinExistence type="inferred from homology"/>
<dbReference type="GO" id="GO:0005829">
    <property type="term" value="C:cytosol"/>
    <property type="evidence" value="ECO:0007669"/>
    <property type="project" value="TreeGrafter"/>
</dbReference>